<sequence length="167" mass="18244">MPPPLRVQLNPATPLQDCQLAIVRTQETEIDGFAVQTPLKLKSQAIDVKHPQLHIKNASRREGQISASSFEDTGKQRRCACIRLARNSTRRRAPCRLRARAAAKEALLDPKGAAPHTANSRAAVPLFIFATRRDAPLRLEAFQEAAEAKKNQPHDNAGATVSAQAQG</sequence>
<gene>
    <name evidence="2" type="ORF">cyc_03966</name>
</gene>
<evidence type="ECO:0000313" key="2">
    <source>
        <dbReference type="EMBL" id="OEH79551.1"/>
    </source>
</evidence>
<feature type="region of interest" description="Disordered" evidence="1">
    <location>
        <begin position="144"/>
        <end position="167"/>
    </location>
</feature>
<comment type="caution">
    <text evidence="2">The sequence shown here is derived from an EMBL/GenBank/DDBJ whole genome shotgun (WGS) entry which is preliminary data.</text>
</comment>
<proteinExistence type="predicted"/>
<name>A0A1D3D7Y1_9EIME</name>
<evidence type="ECO:0000256" key="1">
    <source>
        <dbReference type="SAM" id="MobiDB-lite"/>
    </source>
</evidence>
<dbReference type="EMBL" id="JROU02000350">
    <property type="protein sequence ID" value="OEH79551.1"/>
    <property type="molecule type" value="Genomic_DNA"/>
</dbReference>
<reference evidence="2 3" key="1">
    <citation type="journal article" date="2016" name="BMC Genomics">
        <title>Comparative genomics reveals Cyclospora cayetanensis possesses coccidia-like metabolism and invasion components but unique surface antigens.</title>
        <authorList>
            <person name="Liu S."/>
            <person name="Wang L."/>
            <person name="Zheng H."/>
            <person name="Xu Z."/>
            <person name="Roellig D.M."/>
            <person name="Li N."/>
            <person name="Frace M.A."/>
            <person name="Tang K."/>
            <person name="Arrowood M.J."/>
            <person name="Moss D.M."/>
            <person name="Zhang L."/>
            <person name="Feng Y."/>
            <person name="Xiao L."/>
        </authorList>
    </citation>
    <scope>NUCLEOTIDE SEQUENCE [LARGE SCALE GENOMIC DNA]</scope>
    <source>
        <strain evidence="2 3">CHN_HEN01</strain>
    </source>
</reference>
<accession>A0A1D3D7Y1</accession>
<dbReference type="InParanoid" id="A0A1D3D7Y1"/>
<organism evidence="2 3">
    <name type="scientific">Cyclospora cayetanensis</name>
    <dbReference type="NCBI Taxonomy" id="88456"/>
    <lineage>
        <taxon>Eukaryota</taxon>
        <taxon>Sar</taxon>
        <taxon>Alveolata</taxon>
        <taxon>Apicomplexa</taxon>
        <taxon>Conoidasida</taxon>
        <taxon>Coccidia</taxon>
        <taxon>Eucoccidiorida</taxon>
        <taxon>Eimeriorina</taxon>
        <taxon>Eimeriidae</taxon>
        <taxon>Cyclospora</taxon>
    </lineage>
</organism>
<dbReference type="VEuPathDB" id="ToxoDB:cyc_03966"/>
<dbReference type="Proteomes" id="UP000095192">
    <property type="component" value="Unassembled WGS sequence"/>
</dbReference>
<protein>
    <submittedName>
        <fullName evidence="2">Uncharacterized protein</fullName>
    </submittedName>
</protein>
<dbReference type="AlphaFoldDB" id="A0A1D3D7Y1"/>
<keyword evidence="3" id="KW-1185">Reference proteome</keyword>
<evidence type="ECO:0000313" key="3">
    <source>
        <dbReference type="Proteomes" id="UP000095192"/>
    </source>
</evidence>